<dbReference type="RefSeq" id="WP_158016472.1">
    <property type="nucleotide sequence ID" value="NZ_CBCSKE010000022.1"/>
</dbReference>
<sequence>MKFINHIEPVTPRRAVGCVADVYAEVRHDFGRVVEPMVMFSPDERLLAAAWATVRESLMAGQVPRARKEAVAAAVAAGLRCPWCVDAHTTLLYATGASDTAAAIAADKELSADDPNAPLVAWAAGTGQLSRQEVPFGAAEEAEYIGTALAFHFIARVVLVLLDETFLPGGRRTQALLRRAGGLAFGRKARADRPSGLSTQRLTSRALPHELRWAASSLPLATAIAALDHHLETSAHLTEPSRQLVRRVVDSWRGDPMPLSSGWTTEHTAQLPADLRAATRLALLTSLAPHQVTGADVAAARPALATDAALVNALAWAAWAAARRIGNGITQPAIEQPNPNGQHHGTGWGG</sequence>
<dbReference type="InterPro" id="IPR003779">
    <property type="entry name" value="CMD-like"/>
</dbReference>
<dbReference type="KEGG" id="mbai:MB901379_02011"/>
<dbReference type="Gene3D" id="1.20.1290.10">
    <property type="entry name" value="AhpD-like"/>
    <property type="match status" value="2"/>
</dbReference>
<reference evidence="4" key="1">
    <citation type="submission" date="2018-02" db="EMBL/GenBank/DDBJ databases">
        <authorList>
            <person name="Seth-Smith MB H."/>
            <person name="Seth-Smith H."/>
        </authorList>
    </citation>
    <scope>NUCLEOTIDE SEQUENCE [LARGE SCALE GENOMIC DNA]</scope>
</reference>
<dbReference type="NCBIfam" id="TIGR00778">
    <property type="entry name" value="ahpD_dom"/>
    <property type="match status" value="1"/>
</dbReference>
<dbReference type="OrthoDB" id="3342615at2"/>
<dbReference type="SUPFAM" id="SSF69118">
    <property type="entry name" value="AhpD-like"/>
    <property type="match status" value="2"/>
</dbReference>
<evidence type="ECO:0000259" key="2">
    <source>
        <dbReference type="Pfam" id="PF02627"/>
    </source>
</evidence>
<dbReference type="Pfam" id="PF02627">
    <property type="entry name" value="CMD"/>
    <property type="match status" value="1"/>
</dbReference>
<evidence type="ECO:0000256" key="1">
    <source>
        <dbReference type="SAM" id="MobiDB-lite"/>
    </source>
</evidence>
<keyword evidence="4" id="KW-1185">Reference proteome</keyword>
<accession>A0A3S4DSV4</accession>
<keyword evidence="3" id="KW-0575">Peroxidase</keyword>
<proteinExistence type="predicted"/>
<feature type="domain" description="Carboxymuconolactone decarboxylase-like" evidence="2">
    <location>
        <begin position="47"/>
        <end position="107"/>
    </location>
</feature>
<evidence type="ECO:0000313" key="4">
    <source>
        <dbReference type="Proteomes" id="UP000269998"/>
    </source>
</evidence>
<dbReference type="InterPro" id="IPR004675">
    <property type="entry name" value="AhpD_core"/>
</dbReference>
<protein>
    <submittedName>
        <fullName evidence="3">Alkylhydroperoxidase AhpD family core domain protein</fullName>
    </submittedName>
</protein>
<dbReference type="AlphaFoldDB" id="A0A3S4DSV4"/>
<feature type="region of interest" description="Disordered" evidence="1">
    <location>
        <begin position="331"/>
        <end position="350"/>
    </location>
</feature>
<keyword evidence="3" id="KW-0560">Oxidoreductase</keyword>
<evidence type="ECO:0000313" key="3">
    <source>
        <dbReference type="EMBL" id="VDM88449.1"/>
    </source>
</evidence>
<name>A0A3S4DSV4_9MYCO</name>
<dbReference type="Proteomes" id="UP000269998">
    <property type="component" value="Chromosome"/>
</dbReference>
<dbReference type="EMBL" id="LR130759">
    <property type="protein sequence ID" value="VDM88449.1"/>
    <property type="molecule type" value="Genomic_DNA"/>
</dbReference>
<dbReference type="GO" id="GO:0051920">
    <property type="term" value="F:peroxiredoxin activity"/>
    <property type="evidence" value="ECO:0007669"/>
    <property type="project" value="InterPro"/>
</dbReference>
<dbReference type="InterPro" id="IPR029032">
    <property type="entry name" value="AhpD-like"/>
</dbReference>
<organism evidence="3 4">
    <name type="scientific">Mycobacterium basiliense</name>
    <dbReference type="NCBI Taxonomy" id="2094119"/>
    <lineage>
        <taxon>Bacteria</taxon>
        <taxon>Bacillati</taxon>
        <taxon>Actinomycetota</taxon>
        <taxon>Actinomycetes</taxon>
        <taxon>Mycobacteriales</taxon>
        <taxon>Mycobacteriaceae</taxon>
        <taxon>Mycobacterium</taxon>
    </lineage>
</organism>
<gene>
    <name evidence="3" type="ORF">MB901379_02011</name>
</gene>